<dbReference type="Proteomes" id="UP001652564">
    <property type="component" value="Unassembled WGS sequence"/>
</dbReference>
<dbReference type="SMART" id="SM00267">
    <property type="entry name" value="GGDEF"/>
    <property type="match status" value="1"/>
</dbReference>
<organism evidence="2 3">
    <name type="scientific">Albidovulum litorale</name>
    <dbReference type="NCBI Taxonomy" id="2984134"/>
    <lineage>
        <taxon>Bacteria</taxon>
        <taxon>Pseudomonadati</taxon>
        <taxon>Pseudomonadota</taxon>
        <taxon>Alphaproteobacteria</taxon>
        <taxon>Rhodobacterales</taxon>
        <taxon>Paracoccaceae</taxon>
        <taxon>Albidovulum</taxon>
    </lineage>
</organism>
<evidence type="ECO:0000259" key="1">
    <source>
        <dbReference type="PROSITE" id="PS50887"/>
    </source>
</evidence>
<dbReference type="Gene3D" id="3.30.450.260">
    <property type="entry name" value="Haem NO binding associated domain"/>
    <property type="match status" value="1"/>
</dbReference>
<dbReference type="InterPro" id="IPR000160">
    <property type="entry name" value="GGDEF_dom"/>
</dbReference>
<comment type="caution">
    <text evidence="2">The sequence shown here is derived from an EMBL/GenBank/DDBJ whole genome shotgun (WGS) entry which is preliminary data.</text>
</comment>
<gene>
    <name evidence="2" type="ORF">OEZ71_03660</name>
</gene>
<evidence type="ECO:0000313" key="2">
    <source>
        <dbReference type="EMBL" id="MCV2871386.1"/>
    </source>
</evidence>
<dbReference type="NCBIfam" id="TIGR00254">
    <property type="entry name" value="GGDEF"/>
    <property type="match status" value="1"/>
</dbReference>
<dbReference type="Pfam" id="PF00990">
    <property type="entry name" value="GGDEF"/>
    <property type="match status" value="1"/>
</dbReference>
<dbReference type="PROSITE" id="PS50887">
    <property type="entry name" value="GGDEF"/>
    <property type="match status" value="1"/>
</dbReference>
<proteinExistence type="predicted"/>
<dbReference type="SUPFAM" id="SSF55073">
    <property type="entry name" value="Nucleotide cyclase"/>
    <property type="match status" value="1"/>
</dbReference>
<dbReference type="InterPro" id="IPR043128">
    <property type="entry name" value="Rev_trsase/Diguanyl_cyclase"/>
</dbReference>
<dbReference type="InterPro" id="IPR042463">
    <property type="entry name" value="HNOB_dom_associated_sf"/>
</dbReference>
<dbReference type="InterPro" id="IPR052163">
    <property type="entry name" value="DGC-Regulatory_Protein"/>
</dbReference>
<feature type="domain" description="GGDEF" evidence="1">
    <location>
        <begin position="200"/>
        <end position="334"/>
    </location>
</feature>
<sequence length="354" mass="38805">MDGNPHSDTALLADADLGRLMPMYLWVAPSGHIRSVGATLAKLCDGFALTGTRFLEVFEIRKPARVQSMEELRVLAGQRLHLALREPPRTPLRGLVVPLQEGQGVLVNLSFGIAVADAVREHALTNADFAPTDLTVELLYLTEVKAAVMEELAALNRRLQVAQRAAEAQALTDALTGLANRRALDQELQRAIDGIDRGSEGFALMQIDLDYFKSVNDTLGHAAGDLVLTSVADALRTATRRHDIIARVGGDEFVLILPGPIDEAMITRIARRVIEDIEKPVAFEDQPCWVSASIGVTLSRLYDRPDADRMLHDADAALYFSKRRGRARCTIYTPGIEEAEMVQPDCGPPEPDWP</sequence>
<dbReference type="EMBL" id="JAOWKZ010000001">
    <property type="protein sequence ID" value="MCV2871386.1"/>
    <property type="molecule type" value="Genomic_DNA"/>
</dbReference>
<dbReference type="PANTHER" id="PTHR46663:SF4">
    <property type="entry name" value="DIGUANYLATE CYCLASE DGCT-RELATED"/>
    <property type="match status" value="1"/>
</dbReference>
<accession>A0ABT2ZJU3</accession>
<reference evidence="2 3" key="1">
    <citation type="submission" date="2022-10" db="EMBL/GenBank/DDBJ databases">
        <title>Defluviimonas sp. nov., isolated from ocean surface sediments.</title>
        <authorList>
            <person name="He W."/>
            <person name="Wang L."/>
            <person name="Zhang D.-F."/>
        </authorList>
    </citation>
    <scope>NUCLEOTIDE SEQUENCE [LARGE SCALE GENOMIC DNA]</scope>
    <source>
        <strain evidence="2 3">WL0050</strain>
    </source>
</reference>
<dbReference type="InterPro" id="IPR029787">
    <property type="entry name" value="Nucleotide_cyclase"/>
</dbReference>
<name>A0ABT2ZJU3_9RHOB</name>
<dbReference type="RefSeq" id="WP_263738559.1">
    <property type="nucleotide sequence ID" value="NZ_JAOWKZ010000001.1"/>
</dbReference>
<evidence type="ECO:0000313" key="3">
    <source>
        <dbReference type="Proteomes" id="UP001652564"/>
    </source>
</evidence>
<keyword evidence="3" id="KW-1185">Reference proteome</keyword>
<protein>
    <submittedName>
        <fullName evidence="2">GGDEF domain-containing protein</fullName>
    </submittedName>
</protein>
<dbReference type="CDD" id="cd01949">
    <property type="entry name" value="GGDEF"/>
    <property type="match status" value="1"/>
</dbReference>
<dbReference type="PANTHER" id="PTHR46663">
    <property type="entry name" value="DIGUANYLATE CYCLASE DGCT-RELATED"/>
    <property type="match status" value="1"/>
</dbReference>
<dbReference type="Gene3D" id="3.30.70.270">
    <property type="match status" value="1"/>
</dbReference>